<name>A0A6A6VD18_9PLEO</name>
<evidence type="ECO:0000313" key="2">
    <source>
        <dbReference type="Proteomes" id="UP000799440"/>
    </source>
</evidence>
<organism evidence="1 2">
    <name type="scientific">Sporormia fimetaria CBS 119925</name>
    <dbReference type="NCBI Taxonomy" id="1340428"/>
    <lineage>
        <taxon>Eukaryota</taxon>
        <taxon>Fungi</taxon>
        <taxon>Dikarya</taxon>
        <taxon>Ascomycota</taxon>
        <taxon>Pezizomycotina</taxon>
        <taxon>Dothideomycetes</taxon>
        <taxon>Pleosporomycetidae</taxon>
        <taxon>Pleosporales</taxon>
        <taxon>Sporormiaceae</taxon>
        <taxon>Sporormia</taxon>
    </lineage>
</organism>
<dbReference type="EMBL" id="MU006574">
    <property type="protein sequence ID" value="KAF2747017.1"/>
    <property type="molecule type" value="Genomic_DNA"/>
</dbReference>
<reference evidence="1" key="1">
    <citation type="journal article" date="2020" name="Stud. Mycol.">
        <title>101 Dothideomycetes genomes: a test case for predicting lifestyles and emergence of pathogens.</title>
        <authorList>
            <person name="Haridas S."/>
            <person name="Albert R."/>
            <person name="Binder M."/>
            <person name="Bloem J."/>
            <person name="Labutti K."/>
            <person name="Salamov A."/>
            <person name="Andreopoulos B."/>
            <person name="Baker S."/>
            <person name="Barry K."/>
            <person name="Bills G."/>
            <person name="Bluhm B."/>
            <person name="Cannon C."/>
            <person name="Castanera R."/>
            <person name="Culley D."/>
            <person name="Daum C."/>
            <person name="Ezra D."/>
            <person name="Gonzalez J."/>
            <person name="Henrissat B."/>
            <person name="Kuo A."/>
            <person name="Liang C."/>
            <person name="Lipzen A."/>
            <person name="Lutzoni F."/>
            <person name="Magnuson J."/>
            <person name="Mondo S."/>
            <person name="Nolan M."/>
            <person name="Ohm R."/>
            <person name="Pangilinan J."/>
            <person name="Park H.-J."/>
            <person name="Ramirez L."/>
            <person name="Alfaro M."/>
            <person name="Sun H."/>
            <person name="Tritt A."/>
            <person name="Yoshinaga Y."/>
            <person name="Zwiers L.-H."/>
            <person name="Turgeon B."/>
            <person name="Goodwin S."/>
            <person name="Spatafora J."/>
            <person name="Crous P."/>
            <person name="Grigoriev I."/>
        </authorList>
    </citation>
    <scope>NUCLEOTIDE SEQUENCE</scope>
    <source>
        <strain evidence="1">CBS 119925</strain>
    </source>
</reference>
<dbReference type="AlphaFoldDB" id="A0A6A6VD18"/>
<evidence type="ECO:0000313" key="1">
    <source>
        <dbReference type="EMBL" id="KAF2747017.1"/>
    </source>
</evidence>
<gene>
    <name evidence="1" type="ORF">M011DRAFT_59770</name>
</gene>
<proteinExistence type="predicted"/>
<accession>A0A6A6VD18</accession>
<dbReference type="Proteomes" id="UP000799440">
    <property type="component" value="Unassembled WGS sequence"/>
</dbReference>
<protein>
    <submittedName>
        <fullName evidence="1">Uncharacterized protein</fullName>
    </submittedName>
</protein>
<keyword evidence="2" id="KW-1185">Reference proteome</keyword>
<sequence length="154" mass="17595">MVSLPEMRRLIRFSALFSQRTMQSLPSLQLPSQFHYSQTVPQTRMDIRKRLSFNSNLSLTTKQHFVLEETLKVSTWQRRLCWRCEGRVGFRPHFAEFVGDKPVWKSYESLQVVRLASVGSGSETVCQSAAAGGRRMGLRLGGYKYGGKVMVQFG</sequence>